<dbReference type="AlphaFoldDB" id="A0A0T6UKW7"/>
<dbReference type="Pfam" id="PF11207">
    <property type="entry name" value="DUF2989"/>
    <property type="match status" value="1"/>
</dbReference>
<evidence type="ECO:0000313" key="1">
    <source>
        <dbReference type="EMBL" id="QPR53022.1"/>
    </source>
</evidence>
<dbReference type="KEGG" id="aall:I6G90_11050"/>
<gene>
    <name evidence="1" type="ORF">I6G90_11050</name>
</gene>
<dbReference type="InterPro" id="IPR021372">
    <property type="entry name" value="DUF2989"/>
</dbReference>
<proteinExistence type="predicted"/>
<dbReference type="RefSeq" id="WP_058052715.1">
    <property type="nucleotide sequence ID" value="NZ_CP065745.1"/>
</dbReference>
<dbReference type="GeneID" id="60786150"/>
<evidence type="ECO:0000313" key="2">
    <source>
        <dbReference type="Proteomes" id="UP000595101"/>
    </source>
</evidence>
<name>A0A0T6UKW7_9GAMM</name>
<accession>A0A0T6UKW7</accession>
<dbReference type="PROSITE" id="PS51257">
    <property type="entry name" value="PROKAR_LIPOPROTEIN"/>
    <property type="match status" value="1"/>
</dbReference>
<sequence length="266" mass="30588">MANFPLRQTFIMLSVGLAVAGCNDDRIHNICSNHPELCQDLVDDGWCRYERTDIIRSRFYLKEEGTDRRKYELMRNLERYLKCAERSTNIEYKNAREQKSPRVEGMLAAGDQLAQLDVATRNSQDPYLLLWHWTNNTNELARQQFMALEGSKVLDEPELQLALGGIYAKSDPEKAIATLQRGLSLYREGEQVNSRMLTSLSTLYMGQKQYGLAYLWGKVSESFQDAPEVSAKRFGIYHSLSKTEQDGYDVRAAEIVEQLKHGNYRP</sequence>
<organism evidence="1 2">
    <name type="scientific">Aeromonas allosaccharophila</name>
    <dbReference type="NCBI Taxonomy" id="656"/>
    <lineage>
        <taxon>Bacteria</taxon>
        <taxon>Pseudomonadati</taxon>
        <taxon>Pseudomonadota</taxon>
        <taxon>Gammaproteobacteria</taxon>
        <taxon>Aeromonadales</taxon>
        <taxon>Aeromonadaceae</taxon>
        <taxon>Aeromonas</taxon>
    </lineage>
</organism>
<reference evidence="1 2" key="1">
    <citation type="submission" date="2020-12" db="EMBL/GenBank/DDBJ databases">
        <title>FDA dAtabase for Regulatory Grade micrObial Sequences (FDA-ARGOS): Supporting development and validation of Infectious Disease Dx tests.</title>
        <authorList>
            <person name="Sproer C."/>
            <person name="Gronow S."/>
            <person name="Severitt S."/>
            <person name="Schroder I."/>
            <person name="Tallon L."/>
            <person name="Sadzewicz L."/>
            <person name="Zhao X."/>
            <person name="Boylan J."/>
            <person name="Ott S."/>
            <person name="Bowen H."/>
            <person name="Vavikolanu K."/>
            <person name="Mehta A."/>
            <person name="Aluvathingal J."/>
            <person name="Nadendla S."/>
            <person name="Lowell S."/>
            <person name="Myers T."/>
            <person name="Yan Y."/>
            <person name="Sichtig H."/>
        </authorList>
    </citation>
    <scope>NUCLEOTIDE SEQUENCE [LARGE SCALE GENOMIC DNA]</scope>
    <source>
        <strain evidence="1 2">FDAARGOS_933</strain>
    </source>
</reference>
<protein>
    <submittedName>
        <fullName evidence="1">DUF2989 domain-containing protein</fullName>
    </submittedName>
</protein>
<dbReference type="Proteomes" id="UP000595101">
    <property type="component" value="Chromosome"/>
</dbReference>
<dbReference type="EMBL" id="CP065745">
    <property type="protein sequence ID" value="QPR53022.1"/>
    <property type="molecule type" value="Genomic_DNA"/>
</dbReference>